<dbReference type="EMBL" id="HG918041">
    <property type="protein sequence ID" value="CDM79756.1"/>
    <property type="molecule type" value="Genomic_DNA"/>
</dbReference>
<proteinExistence type="predicted"/>
<keyword evidence="1" id="KW-0614">Plasmid</keyword>
<accession>A0A024HVR5</accession>
<name>A0A024HVR5_KLEPN</name>
<geneLocation type="plasmid" evidence="1">
    <name>pENVA</name>
</geneLocation>
<reference evidence="1" key="1">
    <citation type="journal article" date="2014" name="Antimicrob. Agents Chemother.">
        <title>IncH-Type Plasmid Harboring blaCTX-M-15, blaDHA-1, and qnrB4 Genes Recovered from Animal Isolates.</title>
        <authorList>
            <person name="Schluter A."/>
            <person name="Nordmann P."/>
            <person name="Bonnin R.A."/>
            <person name="Millemann Y."/>
            <person name="Eikmeyer F.G."/>
            <person name="Wibberg D."/>
            <person name="Puhler A."/>
            <person name="Poirel L."/>
        </authorList>
    </citation>
    <scope>NUCLEOTIDE SEQUENCE [LARGE SCALE GENOMIC DNA]</scope>
    <source>
        <strain evidence="1">Kp15</strain>
        <plasmid evidence="1">pENVA</plasmid>
    </source>
</reference>
<evidence type="ECO:0000313" key="1">
    <source>
        <dbReference type="EMBL" id="CDM79756.1"/>
    </source>
</evidence>
<protein>
    <submittedName>
        <fullName evidence="1">Uncharacterized protein</fullName>
    </submittedName>
</protein>
<organism evidence="1">
    <name type="scientific">Klebsiella pneumoniae</name>
    <dbReference type="NCBI Taxonomy" id="573"/>
    <lineage>
        <taxon>Bacteria</taxon>
        <taxon>Pseudomonadati</taxon>
        <taxon>Pseudomonadota</taxon>
        <taxon>Gammaproteobacteria</taxon>
        <taxon>Enterobacterales</taxon>
        <taxon>Enterobacteriaceae</taxon>
        <taxon>Klebsiella/Raoultella group</taxon>
        <taxon>Klebsiella</taxon>
        <taxon>Klebsiella pneumoniae complex</taxon>
    </lineage>
</organism>
<dbReference type="AlphaFoldDB" id="A0A024HVR5"/>
<gene>
    <name evidence="1" type="ORF">PENVA_0140</name>
</gene>
<sequence>MFRWKMKFSVKSMKTLLASHGKKMKLTGSFKNGDRFYAVTGWSGEYTIKGIAWQLGLV</sequence>